<dbReference type="Proteomes" id="UP000433652">
    <property type="component" value="Unassembled WGS sequence"/>
</dbReference>
<dbReference type="SUPFAM" id="SSF110997">
    <property type="entry name" value="Sporulation related repeat"/>
    <property type="match status" value="1"/>
</dbReference>
<dbReference type="PANTHER" id="PTHR11102:SF160">
    <property type="entry name" value="ERAD-ASSOCIATED E3 UBIQUITIN-PROTEIN LIGASE COMPONENT HRD3"/>
    <property type="match status" value="1"/>
</dbReference>
<feature type="domain" description="SPOR" evidence="3">
    <location>
        <begin position="304"/>
        <end position="381"/>
    </location>
</feature>
<feature type="chain" id="PRO_5026114250" evidence="2">
    <location>
        <begin position="27"/>
        <end position="381"/>
    </location>
</feature>
<sequence>MIAKVDRLKWAGFAAVALLAASPALADVKAGVDAWSRGDYGAAVREWEGPAAAGDPDAMFNLGQAYRLGRGVPVDARKAEVLYARAAAAGHIKAADTYGLMLFQDGRRDAALPYIESAASRGDPRSEYLLGIGHFNGDIVPKDWVKAYALMTMANAQGLPQAPAALAQMDESIPLAQRQQAAGLAVQMQRDTEIERGRALASADLGAGVVTPASRIPMPAQGAPPVASSKLPRTIATTAVSPSVVVAREAVAQATQATGTESPAEAGASFARPGATAAPRTQVAATTATRPEPSSATTRPSTGNSSAGPWRVQLGAFSVVGNAERLWSQLSGRSELAGRQRLLIPAGQVTKLLAGGYATQADANAACRSLKSSGQDCLVTR</sequence>
<evidence type="ECO:0000256" key="1">
    <source>
        <dbReference type="SAM" id="MobiDB-lite"/>
    </source>
</evidence>
<dbReference type="InterPro" id="IPR006597">
    <property type="entry name" value="Sel1-like"/>
</dbReference>
<reference evidence="4 5" key="1">
    <citation type="submission" date="2019-12" db="EMBL/GenBank/DDBJ databases">
        <title>Genomic-based taxomic classification of the family Erythrobacteraceae.</title>
        <authorList>
            <person name="Xu L."/>
        </authorList>
    </citation>
    <scope>NUCLEOTIDE SEQUENCE [LARGE SCALE GENOMIC DNA]</scope>
    <source>
        <strain evidence="4 5">MCCC 1K01500</strain>
    </source>
</reference>
<proteinExistence type="predicted"/>
<evidence type="ECO:0000256" key="2">
    <source>
        <dbReference type="SAM" id="SignalP"/>
    </source>
</evidence>
<dbReference type="OrthoDB" id="112232at2"/>
<evidence type="ECO:0000259" key="3">
    <source>
        <dbReference type="PROSITE" id="PS51724"/>
    </source>
</evidence>
<protein>
    <submittedName>
        <fullName evidence="4">Sporulation protein</fullName>
    </submittedName>
</protein>
<keyword evidence="2" id="KW-0732">Signal</keyword>
<feature type="signal peptide" evidence="2">
    <location>
        <begin position="1"/>
        <end position="26"/>
    </location>
</feature>
<evidence type="ECO:0000313" key="4">
    <source>
        <dbReference type="EMBL" id="MXO60978.1"/>
    </source>
</evidence>
<dbReference type="PROSITE" id="PS51724">
    <property type="entry name" value="SPOR"/>
    <property type="match status" value="1"/>
</dbReference>
<dbReference type="EMBL" id="WTYM01000058">
    <property type="protein sequence ID" value="MXO60978.1"/>
    <property type="molecule type" value="Genomic_DNA"/>
</dbReference>
<dbReference type="SMART" id="SM00671">
    <property type="entry name" value="SEL1"/>
    <property type="match status" value="2"/>
</dbReference>
<keyword evidence="5" id="KW-1185">Reference proteome</keyword>
<dbReference type="InterPro" id="IPR007730">
    <property type="entry name" value="SPOR-like_dom"/>
</dbReference>
<name>A0A6I4T052_9SPHN</name>
<dbReference type="Gene3D" id="3.30.70.1070">
    <property type="entry name" value="Sporulation related repeat"/>
    <property type="match status" value="1"/>
</dbReference>
<dbReference type="Pfam" id="PF05036">
    <property type="entry name" value="SPOR"/>
    <property type="match status" value="1"/>
</dbReference>
<dbReference type="InterPro" id="IPR050767">
    <property type="entry name" value="Sel1_AlgK"/>
</dbReference>
<dbReference type="Gene3D" id="1.25.40.10">
    <property type="entry name" value="Tetratricopeptide repeat domain"/>
    <property type="match status" value="1"/>
</dbReference>
<feature type="compositionally biased region" description="Polar residues" evidence="1">
    <location>
        <begin position="283"/>
        <end position="307"/>
    </location>
</feature>
<comment type="caution">
    <text evidence="4">The sequence shown here is derived from an EMBL/GenBank/DDBJ whole genome shotgun (WGS) entry which is preliminary data.</text>
</comment>
<feature type="region of interest" description="Disordered" evidence="1">
    <location>
        <begin position="256"/>
        <end position="309"/>
    </location>
</feature>
<organism evidence="4 5">
    <name type="scientific">Croceibacterium salegens</name>
    <dbReference type="NCBI Taxonomy" id="1737568"/>
    <lineage>
        <taxon>Bacteria</taxon>
        <taxon>Pseudomonadati</taxon>
        <taxon>Pseudomonadota</taxon>
        <taxon>Alphaproteobacteria</taxon>
        <taxon>Sphingomonadales</taxon>
        <taxon>Erythrobacteraceae</taxon>
        <taxon>Croceibacterium</taxon>
    </lineage>
</organism>
<dbReference type="SUPFAM" id="SSF81901">
    <property type="entry name" value="HCP-like"/>
    <property type="match status" value="1"/>
</dbReference>
<dbReference type="AlphaFoldDB" id="A0A6I4T052"/>
<dbReference type="InterPro" id="IPR036680">
    <property type="entry name" value="SPOR-like_sf"/>
</dbReference>
<dbReference type="InterPro" id="IPR011990">
    <property type="entry name" value="TPR-like_helical_dom_sf"/>
</dbReference>
<accession>A0A6I4T052</accession>
<dbReference type="RefSeq" id="WP_159797603.1">
    <property type="nucleotide sequence ID" value="NZ_WTYM01000058.1"/>
</dbReference>
<dbReference type="PANTHER" id="PTHR11102">
    <property type="entry name" value="SEL-1-LIKE PROTEIN"/>
    <property type="match status" value="1"/>
</dbReference>
<dbReference type="GO" id="GO:0042834">
    <property type="term" value="F:peptidoglycan binding"/>
    <property type="evidence" value="ECO:0007669"/>
    <property type="project" value="InterPro"/>
</dbReference>
<dbReference type="Pfam" id="PF08238">
    <property type="entry name" value="Sel1"/>
    <property type="match status" value="2"/>
</dbReference>
<gene>
    <name evidence="4" type="ORF">GRI89_15660</name>
</gene>
<evidence type="ECO:0000313" key="5">
    <source>
        <dbReference type="Proteomes" id="UP000433652"/>
    </source>
</evidence>